<evidence type="ECO:0000313" key="2">
    <source>
        <dbReference type="Proteomes" id="UP000318521"/>
    </source>
</evidence>
<dbReference type="Proteomes" id="UP000318521">
    <property type="component" value="Unassembled WGS sequence"/>
</dbReference>
<proteinExistence type="predicted"/>
<name>A0A553ZUX2_9BACI</name>
<dbReference type="InterPro" id="IPR046169">
    <property type="entry name" value="DUF6171"/>
</dbReference>
<dbReference type="RefSeq" id="WP_143850152.1">
    <property type="nucleotide sequence ID" value="NZ_VLXZ01000013.1"/>
</dbReference>
<dbReference type="Pfam" id="PF19668">
    <property type="entry name" value="DUF6171"/>
    <property type="match status" value="1"/>
</dbReference>
<organism evidence="1 2">
    <name type="scientific">Alkalicoccobacillus porphyridii</name>
    <dbReference type="NCBI Taxonomy" id="2597270"/>
    <lineage>
        <taxon>Bacteria</taxon>
        <taxon>Bacillati</taxon>
        <taxon>Bacillota</taxon>
        <taxon>Bacilli</taxon>
        <taxon>Bacillales</taxon>
        <taxon>Bacillaceae</taxon>
        <taxon>Alkalicoccobacillus</taxon>
    </lineage>
</organism>
<dbReference type="OrthoDB" id="7061841at2"/>
<accession>A0A553ZUX2</accession>
<gene>
    <name evidence="1" type="ORF">FN960_17485</name>
</gene>
<dbReference type="AlphaFoldDB" id="A0A553ZUX2"/>
<comment type="caution">
    <text evidence="1">The sequence shown here is derived from an EMBL/GenBank/DDBJ whole genome shotgun (WGS) entry which is preliminary data.</text>
</comment>
<dbReference type="EMBL" id="VLXZ01000013">
    <property type="protein sequence ID" value="TSB45257.1"/>
    <property type="molecule type" value="Genomic_DNA"/>
</dbReference>
<reference evidence="1 2" key="1">
    <citation type="submission" date="2019-07" db="EMBL/GenBank/DDBJ databases">
        <authorList>
            <person name="Park Y.J."/>
            <person name="Jeong S.E."/>
            <person name="Jung H.S."/>
        </authorList>
    </citation>
    <scope>NUCLEOTIDE SEQUENCE [LARGE SCALE GENOMIC DNA]</scope>
    <source>
        <strain evidence="2">P16(2019)</strain>
    </source>
</reference>
<sequence length="89" mass="10351">MACKGCLLKEELQNTTVQQLVEEQLKFETDLTNDDVYQQRLRECEQCPSLSHETTCQHCGCFVQFRARLAYKSCPFPGQNKWKAFINSN</sequence>
<keyword evidence="2" id="KW-1185">Reference proteome</keyword>
<protein>
    <submittedName>
        <fullName evidence="1">Uncharacterized protein</fullName>
    </submittedName>
</protein>
<evidence type="ECO:0000313" key="1">
    <source>
        <dbReference type="EMBL" id="TSB45257.1"/>
    </source>
</evidence>